<dbReference type="EMBL" id="RDQH01000331">
    <property type="protein sequence ID" value="RXH98950.1"/>
    <property type="molecule type" value="Genomic_DNA"/>
</dbReference>
<dbReference type="AlphaFoldDB" id="A0A498JU00"/>
<evidence type="ECO:0000256" key="1">
    <source>
        <dbReference type="ARBA" id="ARBA00008614"/>
    </source>
</evidence>
<dbReference type="InterPro" id="IPR018467">
    <property type="entry name" value="CCT_CS"/>
</dbReference>
<dbReference type="PANTHER" id="PTHR33077:SF17">
    <property type="entry name" value="PROTEIN TIFY 5B"/>
    <property type="match status" value="1"/>
</dbReference>
<comment type="caution">
    <text evidence="5">The sequence shown here is derived from an EMBL/GenBank/DDBJ whole genome shotgun (WGS) entry which is preliminary data.</text>
</comment>
<evidence type="ECO:0000256" key="2">
    <source>
        <dbReference type="RuleBase" id="RU369065"/>
    </source>
</evidence>
<dbReference type="STRING" id="3750.A0A498JU00"/>
<feature type="region of interest" description="Disordered" evidence="3">
    <location>
        <begin position="101"/>
        <end position="123"/>
    </location>
</feature>
<evidence type="ECO:0000313" key="6">
    <source>
        <dbReference type="Proteomes" id="UP000290289"/>
    </source>
</evidence>
<dbReference type="PANTHER" id="PTHR33077">
    <property type="entry name" value="PROTEIN TIFY 4A-RELATED-RELATED"/>
    <property type="match status" value="1"/>
</dbReference>
<protein>
    <recommendedName>
        <fullName evidence="2">Protein TIFY</fullName>
    </recommendedName>
    <alternativeName>
        <fullName evidence="2">Jasmonate ZIM domain-containing protein</fullName>
    </alternativeName>
</protein>
<evidence type="ECO:0000313" key="5">
    <source>
        <dbReference type="EMBL" id="RXH98950.1"/>
    </source>
</evidence>
<reference evidence="5 6" key="1">
    <citation type="submission" date="2018-10" db="EMBL/GenBank/DDBJ databases">
        <title>A high-quality apple genome assembly.</title>
        <authorList>
            <person name="Hu J."/>
        </authorList>
    </citation>
    <scope>NUCLEOTIDE SEQUENCE [LARGE SCALE GENOMIC DNA]</scope>
    <source>
        <strain evidence="6">cv. HFTH1</strain>
        <tissue evidence="5">Young leaf</tissue>
    </source>
</reference>
<gene>
    <name evidence="5" type="ORF">DVH24_011275</name>
</gene>
<dbReference type="GO" id="GO:0009611">
    <property type="term" value="P:response to wounding"/>
    <property type="evidence" value="ECO:0007669"/>
    <property type="project" value="UniProtKB-UniRule"/>
</dbReference>
<keyword evidence="6" id="KW-1185">Reference proteome</keyword>
<dbReference type="GO" id="GO:0031347">
    <property type="term" value="P:regulation of defense response"/>
    <property type="evidence" value="ECO:0007669"/>
    <property type="project" value="UniProtKB-UniRule"/>
</dbReference>
<accession>A0A498JU00</accession>
<proteinExistence type="inferred from homology"/>
<keyword evidence="2" id="KW-0539">Nucleus</keyword>
<comment type="similarity">
    <text evidence="1 2">Belongs to the TIFY/JAZ family.</text>
</comment>
<dbReference type="SMART" id="SM00979">
    <property type="entry name" value="TIFY"/>
    <property type="match status" value="2"/>
</dbReference>
<comment type="function">
    <text evidence="2">Repressor of jasmonate responses.</text>
</comment>
<dbReference type="PROSITE" id="PS51320">
    <property type="entry name" value="TIFY"/>
    <property type="match status" value="2"/>
</dbReference>
<name>A0A498JU00_MALDO</name>
<dbReference type="Pfam" id="PF06200">
    <property type="entry name" value="tify"/>
    <property type="match status" value="2"/>
</dbReference>
<dbReference type="Proteomes" id="UP000290289">
    <property type="component" value="Chromosome 5"/>
</dbReference>
<feature type="compositionally biased region" description="Basic residues" evidence="3">
    <location>
        <begin position="199"/>
        <end position="214"/>
    </location>
</feature>
<feature type="region of interest" description="Disordered" evidence="3">
    <location>
        <begin position="194"/>
        <end position="214"/>
    </location>
</feature>
<dbReference type="Pfam" id="PF09425">
    <property type="entry name" value="Jas_motif"/>
    <property type="match status" value="1"/>
</dbReference>
<feature type="domain" description="Tify" evidence="4">
    <location>
        <begin position="120"/>
        <end position="154"/>
    </location>
</feature>
<organism evidence="5 6">
    <name type="scientific">Malus domestica</name>
    <name type="common">Apple</name>
    <name type="synonym">Pyrus malus</name>
    <dbReference type="NCBI Taxonomy" id="3750"/>
    <lineage>
        <taxon>Eukaryota</taxon>
        <taxon>Viridiplantae</taxon>
        <taxon>Streptophyta</taxon>
        <taxon>Embryophyta</taxon>
        <taxon>Tracheophyta</taxon>
        <taxon>Spermatophyta</taxon>
        <taxon>Magnoliopsida</taxon>
        <taxon>eudicotyledons</taxon>
        <taxon>Gunneridae</taxon>
        <taxon>Pentapetalae</taxon>
        <taxon>rosids</taxon>
        <taxon>fabids</taxon>
        <taxon>Rosales</taxon>
        <taxon>Rosaceae</taxon>
        <taxon>Amygdaloideae</taxon>
        <taxon>Maleae</taxon>
        <taxon>Malus</taxon>
    </lineage>
</organism>
<comment type="domain">
    <text evidence="2">The jas domain is required for interaction with COI1.</text>
</comment>
<dbReference type="GO" id="GO:0005634">
    <property type="term" value="C:nucleus"/>
    <property type="evidence" value="ECO:0007669"/>
    <property type="project" value="UniProtKB-SubCell"/>
</dbReference>
<keyword evidence="2" id="KW-1184">Jasmonic acid signaling pathway</keyword>
<dbReference type="InterPro" id="IPR040390">
    <property type="entry name" value="TIFY/JAZ"/>
</dbReference>
<feature type="domain" description="Tify" evidence="4">
    <location>
        <begin position="22"/>
        <end position="56"/>
    </location>
</feature>
<evidence type="ECO:0000259" key="4">
    <source>
        <dbReference type="PROSITE" id="PS51320"/>
    </source>
</evidence>
<evidence type="ECO:0000256" key="3">
    <source>
        <dbReference type="SAM" id="MobiDB-lite"/>
    </source>
</evidence>
<dbReference type="GO" id="GO:2000022">
    <property type="term" value="P:regulation of jasmonic acid mediated signaling pathway"/>
    <property type="evidence" value="ECO:0007669"/>
    <property type="project" value="UniProtKB-UniRule"/>
</dbReference>
<sequence length="214" mass="24034">MRRNCNLELQLYSPGSNETQQQEHQQQQLTIFYNGMMCVRDVTELQARSILFLANKGMEERVKSPFTPPSGLSEPPSPNVVSPLCSTVAGVSMKRSLQSNLELHHPSADSRFPNPNETQQQEQQQRLTIFYNGMVCVCDVTELQARSILFLANKEMEEGVNSLFTPPSGSAEPPSPNVMSPLCSPVAGMSMKKSLQRFLQKRKHRTQATSPYHH</sequence>
<dbReference type="InterPro" id="IPR010399">
    <property type="entry name" value="Tify_dom"/>
</dbReference>
<comment type="subcellular location">
    <subcellularLocation>
        <location evidence="2">Nucleus</location>
    </subcellularLocation>
</comment>